<dbReference type="SUPFAM" id="SSF56436">
    <property type="entry name" value="C-type lectin-like"/>
    <property type="match status" value="1"/>
</dbReference>
<dbReference type="EMBL" id="CP000393">
    <property type="protein sequence ID" value="ABG51312.1"/>
    <property type="molecule type" value="Genomic_DNA"/>
</dbReference>
<name>Q113L2_TRIEI</name>
<dbReference type="Gene3D" id="3.90.1580.10">
    <property type="entry name" value="paralog of FGE (formylglycine-generating enzyme)"/>
    <property type="match status" value="1"/>
</dbReference>
<dbReference type="PANTHER" id="PTHR23150:SF19">
    <property type="entry name" value="FORMYLGLYCINE-GENERATING ENZYME"/>
    <property type="match status" value="1"/>
</dbReference>
<dbReference type="HOGENOM" id="CLU_007840_0_0_3"/>
<dbReference type="InterPro" id="IPR042095">
    <property type="entry name" value="SUMF_sf"/>
</dbReference>
<dbReference type="RefSeq" id="WP_011611683.1">
    <property type="nucleotide sequence ID" value="NC_008312.1"/>
</dbReference>
<sequence>MSISNFIEGLQKANYDPTAREIAEIIWLWVKTLPDGELELLETDKKDAQGSESNNQIYSEKNRRNLKVNIPELPAKTNLDLYPKAAADKYLPKTDNNKKERYPLQVPDAPAIPNKQELGIALKSLRRKFPSSTEQELNEAKTIDFFVEQKIWMPIKQPTLTRRWLDLVLVIEVNNSLVIWKQTIKELRKFLQSLGIFRHTETRGLKFNSSQLLHQELLFKLIVRVSPEFILFLILSSQNQRIEIFHYDDPQMRPYSPEFIGATSGKTLILLVSDLVSSVWSRPETYTLLQEWGRKGMVNLLQLLPERLWLRTNLGQQKSLKLNASVRLTSNQNLTIIPSSKKQEISQDGEFKLPVLCLDPNILEEWSKLLMGVGNNQSVGYGIKPDNHRYSNFVQEEITATERVERFQEIASPNAVRLAEHLSAVLVTLPVIRVIQYTMLPQFNQGHVAEVLMGGLFKPLSEKITPNINPDEIEFEFFDGVRDELLSGLTVDEITDVIEEVSSYLAEKMGISPKEFEALLIDSSKPENKLAKQVYPLAQVQAEVLEKLGGSYAYFANQIRASNTGSTNEIKDLIEFETEIEIATIVFEEETKEVEIELQEWSFETPTVNRLGKIVERTIHKAFYFTQSLPDNVSLEMVAIPSGTFTMGSPKSEEGSYDDERPQHDVTVPSFFMGKYPVTQGQWRAIASRTDLKEKEDLNPDPSRFKKPYKGIDRWQRPVETVSWYKAVEFCKRLSKLTGKKYRLPSEAEWEYACRAGTTTPFYFGETITPELVNYDGNITYGDGPKGEYKKQTTPVGQFPANAFGLYDMHGNVWEWCADDSHDNYVGAPTDGSAWVDSNEDSSTDSYTRLRGGSWCNSPIDCRSAVRSGYLRRDVHVSYDGFRLVCDGGRTL</sequence>
<evidence type="ECO:0000313" key="2">
    <source>
        <dbReference type="EMBL" id="ABG51312.1"/>
    </source>
</evidence>
<dbReference type="InterPro" id="IPR005532">
    <property type="entry name" value="SUMF_dom"/>
</dbReference>
<dbReference type="PANTHER" id="PTHR23150">
    <property type="entry name" value="SULFATASE MODIFYING FACTOR 1, 2"/>
    <property type="match status" value="1"/>
</dbReference>
<dbReference type="InterPro" id="IPR051043">
    <property type="entry name" value="Sulfatase_Mod_Factor_Kinase"/>
</dbReference>
<dbReference type="Pfam" id="PF03781">
    <property type="entry name" value="FGE-sulfatase"/>
    <property type="match status" value="1"/>
</dbReference>
<dbReference type="InterPro" id="IPR047738">
    <property type="entry name" value="SAV_2336-like_N"/>
</dbReference>
<dbReference type="STRING" id="203124.Tery_2071"/>
<feature type="domain" description="Sulfatase-modifying factor enzyme-like" evidence="1">
    <location>
        <begin position="636"/>
        <end position="885"/>
    </location>
</feature>
<dbReference type="NCBIfam" id="NF041121">
    <property type="entry name" value="SAV_2336_NTERM"/>
    <property type="match status" value="1"/>
</dbReference>
<reference evidence="2" key="1">
    <citation type="submission" date="2006-06" db="EMBL/GenBank/DDBJ databases">
        <title>Complete sequence of Trichodesmium erythraeum IMS101.</title>
        <authorList>
            <consortium name="US DOE Joint Genome Institute"/>
            <person name="Copeland A."/>
            <person name="Lucas S."/>
            <person name="Lapidus A."/>
            <person name="Barry K."/>
            <person name="Detter J.C."/>
            <person name="Glavina del Rio T."/>
            <person name="Hammon N."/>
            <person name="Israni S."/>
            <person name="Dalin E."/>
            <person name="Tice H."/>
            <person name="Pitluck S."/>
            <person name="Kiss H."/>
            <person name="Munk A.C."/>
            <person name="Brettin T."/>
            <person name="Bruce D."/>
            <person name="Han C."/>
            <person name="Tapia R."/>
            <person name="Gilna P."/>
            <person name="Schmutz J."/>
            <person name="Larimer F."/>
            <person name="Land M."/>
            <person name="Hauser L."/>
            <person name="Kyrpides N."/>
            <person name="Kim E."/>
            <person name="Richardson P."/>
        </authorList>
    </citation>
    <scope>NUCLEOTIDE SEQUENCE [LARGE SCALE GENOMIC DNA]</scope>
    <source>
        <strain evidence="2">IMS101</strain>
    </source>
</reference>
<organism evidence="2">
    <name type="scientific">Trichodesmium erythraeum (strain IMS101)</name>
    <dbReference type="NCBI Taxonomy" id="203124"/>
    <lineage>
        <taxon>Bacteria</taxon>
        <taxon>Bacillati</taxon>
        <taxon>Cyanobacteriota</taxon>
        <taxon>Cyanophyceae</taxon>
        <taxon>Oscillatoriophycideae</taxon>
        <taxon>Oscillatoriales</taxon>
        <taxon>Microcoleaceae</taxon>
        <taxon>Trichodesmium</taxon>
    </lineage>
</organism>
<dbReference type="KEGG" id="ter:Tery_2071"/>
<gene>
    <name evidence="2" type="ordered locus">Tery_2071</name>
</gene>
<protein>
    <recommendedName>
        <fullName evidence="1">Sulfatase-modifying factor enzyme-like domain-containing protein</fullName>
    </recommendedName>
</protein>
<dbReference type="eggNOG" id="COG1262">
    <property type="taxonomic scope" value="Bacteria"/>
</dbReference>
<dbReference type="AlphaFoldDB" id="Q113L2"/>
<accession>Q113L2</accession>
<dbReference type="InterPro" id="IPR016187">
    <property type="entry name" value="CTDL_fold"/>
</dbReference>
<dbReference type="GO" id="GO:0120147">
    <property type="term" value="F:formylglycine-generating oxidase activity"/>
    <property type="evidence" value="ECO:0007669"/>
    <property type="project" value="TreeGrafter"/>
</dbReference>
<evidence type="ECO:0000259" key="1">
    <source>
        <dbReference type="Pfam" id="PF03781"/>
    </source>
</evidence>
<proteinExistence type="predicted"/>